<evidence type="ECO:0000313" key="1">
    <source>
        <dbReference type="EMBL" id="OAD80601.1"/>
    </source>
</evidence>
<dbReference type="RefSeq" id="XP_018298641.1">
    <property type="nucleotide sequence ID" value="XM_018440836.1"/>
</dbReference>
<accession>A0A163BCE8</accession>
<dbReference type="VEuPathDB" id="FungiDB:PHYBLDRAFT_61653"/>
<name>A0A163BCE8_PHYB8</name>
<protein>
    <submittedName>
        <fullName evidence="1">Uncharacterized protein</fullName>
    </submittedName>
</protein>
<dbReference type="Proteomes" id="UP000077315">
    <property type="component" value="Unassembled WGS sequence"/>
</dbReference>
<proteinExistence type="predicted"/>
<organism evidence="1 2">
    <name type="scientific">Phycomyces blakesleeanus (strain ATCC 8743b / DSM 1359 / FGSC 10004 / NBRC 33097 / NRRL 1555)</name>
    <dbReference type="NCBI Taxonomy" id="763407"/>
    <lineage>
        <taxon>Eukaryota</taxon>
        <taxon>Fungi</taxon>
        <taxon>Fungi incertae sedis</taxon>
        <taxon>Mucoromycota</taxon>
        <taxon>Mucoromycotina</taxon>
        <taxon>Mucoromycetes</taxon>
        <taxon>Mucorales</taxon>
        <taxon>Phycomycetaceae</taxon>
        <taxon>Phycomyces</taxon>
    </lineage>
</organism>
<dbReference type="InParanoid" id="A0A163BCE8"/>
<dbReference type="AlphaFoldDB" id="A0A163BCE8"/>
<dbReference type="GeneID" id="29001742"/>
<reference evidence="2" key="1">
    <citation type="submission" date="2015-06" db="EMBL/GenBank/DDBJ databases">
        <title>Expansion of signal transduction pathways in fungi by whole-genome duplication.</title>
        <authorList>
            <consortium name="DOE Joint Genome Institute"/>
            <person name="Corrochano L.M."/>
            <person name="Kuo A."/>
            <person name="Marcet-Houben M."/>
            <person name="Polaino S."/>
            <person name="Salamov A."/>
            <person name="Villalobos J.M."/>
            <person name="Alvarez M.I."/>
            <person name="Avalos J."/>
            <person name="Benito E.P."/>
            <person name="Benoit I."/>
            <person name="Burger G."/>
            <person name="Camino L.P."/>
            <person name="Canovas D."/>
            <person name="Cerda-Olmedo E."/>
            <person name="Cheng J.-F."/>
            <person name="Dominguez A."/>
            <person name="Elias M."/>
            <person name="Eslava A.P."/>
            <person name="Glaser F."/>
            <person name="Grimwood J."/>
            <person name="Gutierrez G."/>
            <person name="Heitman J."/>
            <person name="Henrissat B."/>
            <person name="Iturriaga E.A."/>
            <person name="Lang B.F."/>
            <person name="Lavin J.L."/>
            <person name="Lee S."/>
            <person name="Li W."/>
            <person name="Lindquist E."/>
            <person name="Lopez-Garcia S."/>
            <person name="Luque E.M."/>
            <person name="Marcos A.T."/>
            <person name="Martin J."/>
            <person name="McCluskey K."/>
            <person name="Medina H.R."/>
            <person name="Miralles-Duran A."/>
            <person name="Miyazaki A."/>
            <person name="Munoz-Torres E."/>
            <person name="Oguiza J.A."/>
            <person name="Ohm R."/>
            <person name="Olmedo M."/>
            <person name="Orejas M."/>
            <person name="Ortiz-Castellanos L."/>
            <person name="Pisabarro A.G."/>
            <person name="Rodriguez-Romero J."/>
            <person name="Ruiz-Herrera J."/>
            <person name="Ruiz-Vazquez R."/>
            <person name="Sanz C."/>
            <person name="Schackwitz W."/>
            <person name="Schmutz J."/>
            <person name="Shahriari M."/>
            <person name="Shelest E."/>
            <person name="Silva-Franco F."/>
            <person name="Soanes D."/>
            <person name="Syed K."/>
            <person name="Tagua V.G."/>
            <person name="Talbot N.J."/>
            <person name="Thon M."/>
            <person name="De vries R.P."/>
            <person name="Wiebenga A."/>
            <person name="Yadav J.S."/>
            <person name="Braun E.L."/>
            <person name="Baker S."/>
            <person name="Garre V."/>
            <person name="Horwitz B."/>
            <person name="Torres-Martinez S."/>
            <person name="Idnurm A."/>
            <person name="Herrera-Estrella A."/>
            <person name="Gabaldon T."/>
            <person name="Grigoriev I.V."/>
        </authorList>
    </citation>
    <scope>NUCLEOTIDE SEQUENCE [LARGE SCALE GENOMIC DNA]</scope>
    <source>
        <strain evidence="2">NRRL 1555(-)</strain>
    </source>
</reference>
<dbReference type="EMBL" id="KV440971">
    <property type="protein sequence ID" value="OAD80601.1"/>
    <property type="molecule type" value="Genomic_DNA"/>
</dbReference>
<keyword evidence="2" id="KW-1185">Reference proteome</keyword>
<evidence type="ECO:0000313" key="2">
    <source>
        <dbReference type="Proteomes" id="UP000077315"/>
    </source>
</evidence>
<sequence>MGEDAKLVGLAKTIYVFNYKSQDIRICLEYPKFMYFSYNQEELLDSDIFFKRQKLCRKCQYKKTVAHGHGESVSEKNCASSLFVVTFPTKFLTFEKVRCSNLIAGEEKY</sequence>
<gene>
    <name evidence="1" type="ORF">PHYBLDRAFT_61653</name>
</gene>